<dbReference type="Proteomes" id="UP001056120">
    <property type="component" value="Linkage Group LG01"/>
</dbReference>
<sequence>MDSCSKTKIFHNLRSSAPLPPPSQPLSITVYAVSLLRSNPTFSPSTIKFLIDSATGNRVSYADFIHRGLTISEVVLGGDDGITGYDSRITIKKRIPKSGSTKLGINCVLVFSADLLKPPSGG</sequence>
<proteinExistence type="predicted"/>
<reference evidence="1 2" key="2">
    <citation type="journal article" date="2022" name="Mol. Ecol. Resour.">
        <title>The genomes of chicory, endive, great burdock and yacon provide insights into Asteraceae paleo-polyploidization history and plant inulin production.</title>
        <authorList>
            <person name="Fan W."/>
            <person name="Wang S."/>
            <person name="Wang H."/>
            <person name="Wang A."/>
            <person name="Jiang F."/>
            <person name="Liu H."/>
            <person name="Zhao H."/>
            <person name="Xu D."/>
            <person name="Zhang Y."/>
        </authorList>
    </citation>
    <scope>NUCLEOTIDE SEQUENCE [LARGE SCALE GENOMIC DNA]</scope>
    <source>
        <strain evidence="2">cv. Yunnan</strain>
        <tissue evidence="1">Leaves</tissue>
    </source>
</reference>
<reference evidence="2" key="1">
    <citation type="journal article" date="2022" name="Mol. Ecol. Resour.">
        <title>The genomes of chicory, endive, great burdock and yacon provide insights into Asteraceae palaeo-polyploidization history and plant inulin production.</title>
        <authorList>
            <person name="Fan W."/>
            <person name="Wang S."/>
            <person name="Wang H."/>
            <person name="Wang A."/>
            <person name="Jiang F."/>
            <person name="Liu H."/>
            <person name="Zhao H."/>
            <person name="Xu D."/>
            <person name="Zhang Y."/>
        </authorList>
    </citation>
    <scope>NUCLEOTIDE SEQUENCE [LARGE SCALE GENOMIC DNA]</scope>
    <source>
        <strain evidence="2">cv. Yunnan</strain>
    </source>
</reference>
<organism evidence="1 2">
    <name type="scientific">Smallanthus sonchifolius</name>
    <dbReference type="NCBI Taxonomy" id="185202"/>
    <lineage>
        <taxon>Eukaryota</taxon>
        <taxon>Viridiplantae</taxon>
        <taxon>Streptophyta</taxon>
        <taxon>Embryophyta</taxon>
        <taxon>Tracheophyta</taxon>
        <taxon>Spermatophyta</taxon>
        <taxon>Magnoliopsida</taxon>
        <taxon>eudicotyledons</taxon>
        <taxon>Gunneridae</taxon>
        <taxon>Pentapetalae</taxon>
        <taxon>asterids</taxon>
        <taxon>campanulids</taxon>
        <taxon>Asterales</taxon>
        <taxon>Asteraceae</taxon>
        <taxon>Asteroideae</taxon>
        <taxon>Heliantheae alliance</taxon>
        <taxon>Millerieae</taxon>
        <taxon>Smallanthus</taxon>
    </lineage>
</organism>
<protein>
    <submittedName>
        <fullName evidence="1">Uncharacterized protein</fullName>
    </submittedName>
</protein>
<comment type="caution">
    <text evidence="1">The sequence shown here is derived from an EMBL/GenBank/DDBJ whole genome shotgun (WGS) entry which is preliminary data.</text>
</comment>
<evidence type="ECO:0000313" key="1">
    <source>
        <dbReference type="EMBL" id="KAI3827130.1"/>
    </source>
</evidence>
<dbReference type="EMBL" id="CM042018">
    <property type="protein sequence ID" value="KAI3827130.1"/>
    <property type="molecule type" value="Genomic_DNA"/>
</dbReference>
<name>A0ACB9K487_9ASTR</name>
<evidence type="ECO:0000313" key="2">
    <source>
        <dbReference type="Proteomes" id="UP001056120"/>
    </source>
</evidence>
<gene>
    <name evidence="1" type="ORF">L1987_01199</name>
</gene>
<accession>A0ACB9K487</accession>
<keyword evidence="2" id="KW-1185">Reference proteome</keyword>